<name>A0A386PPJ6_9SPIR</name>
<keyword evidence="1" id="KW-0614">Plasmid</keyword>
<evidence type="ECO:0000313" key="1">
    <source>
        <dbReference type="EMBL" id="AYE36935.1"/>
    </source>
</evidence>
<organism evidence="1 2">
    <name type="scientific">Borrelia turcica IST7</name>
    <dbReference type="NCBI Taxonomy" id="1104446"/>
    <lineage>
        <taxon>Bacteria</taxon>
        <taxon>Pseudomonadati</taxon>
        <taxon>Spirochaetota</taxon>
        <taxon>Spirochaetia</taxon>
        <taxon>Spirochaetales</taxon>
        <taxon>Borreliaceae</taxon>
        <taxon>Borrelia</taxon>
    </lineage>
</organism>
<evidence type="ECO:0000313" key="2">
    <source>
        <dbReference type="Proteomes" id="UP000275571"/>
    </source>
</evidence>
<dbReference type="KEGG" id="btur:DB313_05395"/>
<geneLocation type="plasmid" evidence="2">
    <name>lp32-b</name>
</geneLocation>
<gene>
    <name evidence="1" type="ORF">DB313_05395</name>
</gene>
<reference evidence="1 2" key="1">
    <citation type="journal article" date="2018" name="Infect. Genet. Evol.">
        <title>Genome-wide analysis of Borrelia turcica and 'Candidatus Borrelia tachyglossi' shows relapsing fever-like genomes with unique genomic links to Lyme disease Borrelia.</title>
        <authorList>
            <person name="Gofton A.W."/>
            <person name="Margos G."/>
            <person name="Fingerle V."/>
            <person name="Hepner S."/>
            <person name="Loh S.M."/>
            <person name="Ryan U."/>
            <person name="Irwin P."/>
            <person name="Oskam C.L."/>
        </authorList>
    </citation>
    <scope>NUCLEOTIDE SEQUENCE [LARGE SCALE GENOMIC DNA]</scope>
    <source>
        <strain evidence="1 2">IST7</strain>
        <plasmid evidence="1">lp32-B</plasmid>
    </source>
</reference>
<dbReference type="AlphaFoldDB" id="A0A386PPJ6"/>
<keyword evidence="2" id="KW-1185">Reference proteome</keyword>
<protein>
    <submittedName>
        <fullName evidence="1">Uncharacterized protein</fullName>
    </submittedName>
</protein>
<sequence>MFLFRKFFRKKIPISISSPPLLINHNEFSFISTHLINSFSKHHKLLGIIMSTGIPLNHLNNKSILAFQKDNHSLFYKVDSNRLFRKYTLTDSSSIVKAIRFLARSHESIHARKINRIIKRIFNLNLTSKNIQDIYYLIFKDKIAITLLDNTFPCMDSFVYNTKLDNILLVNEPLLDLNKILAYINSFSHLKLNKSSLALFKNSTSHIEKSIAFLVEDFFNNNKYRYKNLHQLISFINSNLKQMGIDYKSTCKSQKKIFLRLFKS</sequence>
<proteinExistence type="predicted"/>
<dbReference type="EMBL" id="CP028887">
    <property type="protein sequence ID" value="AYE36935.1"/>
    <property type="molecule type" value="Genomic_DNA"/>
</dbReference>
<dbReference type="Proteomes" id="UP000275571">
    <property type="component" value="Plasmid lp32-B"/>
</dbReference>
<accession>A0A386PPJ6</accession>